<dbReference type="SUPFAM" id="SSF56112">
    <property type="entry name" value="Protein kinase-like (PK-like)"/>
    <property type="match status" value="1"/>
</dbReference>
<dbReference type="RefSeq" id="WP_181612434.1">
    <property type="nucleotide sequence ID" value="NZ_BAABAM010000005.1"/>
</dbReference>
<feature type="region of interest" description="Disordered" evidence="1">
    <location>
        <begin position="269"/>
        <end position="301"/>
    </location>
</feature>
<evidence type="ECO:0008006" key="5">
    <source>
        <dbReference type="Google" id="ProtNLM"/>
    </source>
</evidence>
<dbReference type="EMBL" id="JACDUR010000005">
    <property type="protein sequence ID" value="MBA2893642.1"/>
    <property type="molecule type" value="Genomic_DNA"/>
</dbReference>
<sequence>MNARSGIAGFQLTERTRVTELGTWVDAVGPDGHRGGALRFDPAVMGLPGVRDRVVATVLADRQLAQAGIGGLVPVDDVVAAGEEVWLLTRQPTTPSLADLISRHGLDPASAAAVLVETAQILLGLHASGLAHGSVHPGTVVIAADGGTLLSERGLADAVRGQYPSPQRDVTAWASLARGLAAMWGGSHPRATELFERAAATATTRGLAAARDALLAGRDALGQITRDRLSEAARTWSAPPVAPMGRAGVQDEGEIVTLLHVPGAAQQFGPGVPTEHAEQRSTVEQIWQDGRNRQPPPRKKKRPVRTIVAAVLFAVIVGGAILVWTMGGKLVGSSTPIAVSKVDVIVPKKAQRCTEPVKVQGKLSTNGKAGTVVYEWEQSDSGQRIRKTQAISEGATSWTVTLLWTIDGSGKGKLTATLRIISPVPEGKRVEDKATFSFNC</sequence>
<organism evidence="3 4">
    <name type="scientific">Nonomuraea soli</name>
    <dbReference type="NCBI Taxonomy" id="1032476"/>
    <lineage>
        <taxon>Bacteria</taxon>
        <taxon>Bacillati</taxon>
        <taxon>Actinomycetota</taxon>
        <taxon>Actinomycetes</taxon>
        <taxon>Streptosporangiales</taxon>
        <taxon>Streptosporangiaceae</taxon>
        <taxon>Nonomuraea</taxon>
    </lineage>
</organism>
<keyword evidence="2" id="KW-0472">Membrane</keyword>
<keyword evidence="4" id="KW-1185">Reference proteome</keyword>
<keyword evidence="2" id="KW-1133">Transmembrane helix</keyword>
<accession>A0A7W0CMD8</accession>
<evidence type="ECO:0000256" key="2">
    <source>
        <dbReference type="SAM" id="Phobius"/>
    </source>
</evidence>
<dbReference type="Gene3D" id="1.10.510.10">
    <property type="entry name" value="Transferase(Phosphotransferase) domain 1"/>
    <property type="match status" value="1"/>
</dbReference>
<evidence type="ECO:0000256" key="1">
    <source>
        <dbReference type="SAM" id="MobiDB-lite"/>
    </source>
</evidence>
<keyword evidence="2" id="KW-0812">Transmembrane</keyword>
<name>A0A7W0CMD8_9ACTN</name>
<dbReference type="AlphaFoldDB" id="A0A7W0CMD8"/>
<comment type="caution">
    <text evidence="3">The sequence shown here is derived from an EMBL/GenBank/DDBJ whole genome shotgun (WGS) entry which is preliminary data.</text>
</comment>
<protein>
    <recommendedName>
        <fullName evidence="5">Protein kinase domain-containing protein</fullName>
    </recommendedName>
</protein>
<reference evidence="3 4" key="1">
    <citation type="submission" date="2020-07" db="EMBL/GenBank/DDBJ databases">
        <title>Genomic Encyclopedia of Type Strains, Phase IV (KMG-IV): sequencing the most valuable type-strain genomes for metagenomic binning, comparative biology and taxonomic classification.</title>
        <authorList>
            <person name="Goeker M."/>
        </authorList>
    </citation>
    <scope>NUCLEOTIDE SEQUENCE [LARGE SCALE GENOMIC DNA]</scope>
    <source>
        <strain evidence="3 4">DSM 45533</strain>
    </source>
</reference>
<dbReference type="InterPro" id="IPR011009">
    <property type="entry name" value="Kinase-like_dom_sf"/>
</dbReference>
<evidence type="ECO:0000313" key="3">
    <source>
        <dbReference type="EMBL" id="MBA2893642.1"/>
    </source>
</evidence>
<dbReference type="Proteomes" id="UP000530928">
    <property type="component" value="Unassembled WGS sequence"/>
</dbReference>
<feature type="transmembrane region" description="Helical" evidence="2">
    <location>
        <begin position="307"/>
        <end position="327"/>
    </location>
</feature>
<proteinExistence type="predicted"/>
<evidence type="ECO:0000313" key="4">
    <source>
        <dbReference type="Proteomes" id="UP000530928"/>
    </source>
</evidence>
<gene>
    <name evidence="3" type="ORF">HNR30_005003</name>
</gene>